<dbReference type="GO" id="GO:0004630">
    <property type="term" value="F:phospholipase D activity"/>
    <property type="evidence" value="ECO:0007669"/>
    <property type="project" value="TreeGrafter"/>
</dbReference>
<dbReference type="PANTHER" id="PTHR18896">
    <property type="entry name" value="PHOSPHOLIPASE D"/>
    <property type="match status" value="1"/>
</dbReference>
<evidence type="ECO:0000259" key="3">
    <source>
        <dbReference type="Pfam" id="PF12357"/>
    </source>
</evidence>
<evidence type="ECO:0000256" key="2">
    <source>
        <dbReference type="ARBA" id="ARBA00023098"/>
    </source>
</evidence>
<dbReference type="InterPro" id="IPR024632">
    <property type="entry name" value="PLipase_D_C"/>
</dbReference>
<organism evidence="4 5">
    <name type="scientific">Senna tora</name>
    <dbReference type="NCBI Taxonomy" id="362788"/>
    <lineage>
        <taxon>Eukaryota</taxon>
        <taxon>Viridiplantae</taxon>
        <taxon>Streptophyta</taxon>
        <taxon>Embryophyta</taxon>
        <taxon>Tracheophyta</taxon>
        <taxon>Spermatophyta</taxon>
        <taxon>Magnoliopsida</taxon>
        <taxon>eudicotyledons</taxon>
        <taxon>Gunneridae</taxon>
        <taxon>Pentapetalae</taxon>
        <taxon>rosids</taxon>
        <taxon>fabids</taxon>
        <taxon>Fabales</taxon>
        <taxon>Fabaceae</taxon>
        <taxon>Caesalpinioideae</taxon>
        <taxon>Cassia clade</taxon>
        <taxon>Senna</taxon>
    </lineage>
</organism>
<reference evidence="4" key="1">
    <citation type="submission" date="2020-09" db="EMBL/GenBank/DDBJ databases">
        <title>Genome-Enabled Discovery of Anthraquinone Biosynthesis in Senna tora.</title>
        <authorList>
            <person name="Kang S.-H."/>
            <person name="Pandey R.P."/>
            <person name="Lee C.-M."/>
            <person name="Sim J.-S."/>
            <person name="Jeong J.-T."/>
            <person name="Choi B.-S."/>
            <person name="Jung M."/>
            <person name="Ginzburg D."/>
            <person name="Zhao K."/>
            <person name="Won S.Y."/>
            <person name="Oh T.-J."/>
            <person name="Yu Y."/>
            <person name="Kim N.-H."/>
            <person name="Lee O.R."/>
            <person name="Lee T.-H."/>
            <person name="Bashyal P."/>
            <person name="Kim T.-S."/>
            <person name="Lee W.-H."/>
            <person name="Kawkins C."/>
            <person name="Kim C.-K."/>
            <person name="Kim J.S."/>
            <person name="Ahn B.O."/>
            <person name="Rhee S.Y."/>
            <person name="Sohng J.K."/>
        </authorList>
    </citation>
    <scope>NUCLEOTIDE SEQUENCE</scope>
    <source>
        <tissue evidence="4">Leaf</tissue>
    </source>
</reference>
<dbReference type="AlphaFoldDB" id="A0A834XGF5"/>
<dbReference type="Pfam" id="PF12357">
    <property type="entry name" value="PLD_C"/>
    <property type="match status" value="1"/>
</dbReference>
<keyword evidence="2" id="KW-0443">Lipid metabolism</keyword>
<protein>
    <submittedName>
        <fullName evidence="4">Phospholipase D alpha 4</fullName>
    </submittedName>
</protein>
<dbReference type="EMBL" id="JAAIUW010000001">
    <property type="protein sequence ID" value="KAF7843471.1"/>
    <property type="molecule type" value="Genomic_DNA"/>
</dbReference>
<name>A0A834XGF5_9FABA</name>
<dbReference type="OrthoDB" id="959095at2759"/>
<evidence type="ECO:0000313" key="5">
    <source>
        <dbReference type="Proteomes" id="UP000634136"/>
    </source>
</evidence>
<keyword evidence="1" id="KW-0677">Repeat</keyword>
<dbReference type="GO" id="GO:0005886">
    <property type="term" value="C:plasma membrane"/>
    <property type="evidence" value="ECO:0007669"/>
    <property type="project" value="TreeGrafter"/>
</dbReference>
<comment type="caution">
    <text evidence="4">The sequence shown here is derived from an EMBL/GenBank/DDBJ whole genome shotgun (WGS) entry which is preliminary data.</text>
</comment>
<keyword evidence="5" id="KW-1185">Reference proteome</keyword>
<accession>A0A834XGF5</accession>
<evidence type="ECO:0000256" key="1">
    <source>
        <dbReference type="ARBA" id="ARBA00022737"/>
    </source>
</evidence>
<dbReference type="Proteomes" id="UP000634136">
    <property type="component" value="Unassembled WGS sequence"/>
</dbReference>
<feature type="domain" description="Phospholipase D C-terminal" evidence="3">
    <location>
        <begin position="45"/>
        <end position="117"/>
    </location>
</feature>
<proteinExistence type="predicted"/>
<dbReference type="InterPro" id="IPR015679">
    <property type="entry name" value="PLipase_D_fam"/>
</dbReference>
<dbReference type="PANTHER" id="PTHR18896:SF137">
    <property type="entry name" value="PHOSPHOLIPASE D ALPHA 4"/>
    <property type="match status" value="1"/>
</dbReference>
<gene>
    <name evidence="4" type="ORF">G2W53_000376</name>
</gene>
<evidence type="ECO:0000313" key="4">
    <source>
        <dbReference type="EMBL" id="KAF7843471.1"/>
    </source>
</evidence>
<sequence length="128" mass="14499">MDGQRDTEIAIGCYQSQDGSSKSRRHGEIQSYRMSLWYEHSGCAEESLLEPESMECVEKMRAIGDRMWRIYSGDEIVDMEGVHLVTYPLKVTMRGGVEDLEDCGGCFPDTHCPVKGKRSKMLPPIFTT</sequence>
<dbReference type="GO" id="GO:0009395">
    <property type="term" value="P:phospholipid catabolic process"/>
    <property type="evidence" value="ECO:0007669"/>
    <property type="project" value="TreeGrafter"/>
</dbReference>